<comment type="caution">
    <text evidence="2">The sequence shown here is derived from an EMBL/GenBank/DDBJ whole genome shotgun (WGS) entry which is preliminary data.</text>
</comment>
<proteinExistence type="predicted"/>
<evidence type="ECO:0000313" key="2">
    <source>
        <dbReference type="EMBL" id="KSV16059.1"/>
    </source>
</evidence>
<gene>
    <name evidence="2" type="ORF">DA01_08195</name>
</gene>
<reference evidence="2 3" key="1">
    <citation type="journal article" date="2015" name="Sci. Rep.">
        <title>A comparative genomics and reductive dehalogenase gene transcription study of two chloroethene-respiring bacteria, Dehalococcoides mccartyi strains MB and 11a.</title>
        <authorList>
            <person name="Low A."/>
            <person name="Shen Z."/>
            <person name="Cheng D."/>
            <person name="Rogers M.J."/>
            <person name="Lee P.K."/>
            <person name="He J."/>
        </authorList>
    </citation>
    <scope>NUCLEOTIDE SEQUENCE [LARGE SCALE GENOMIC DNA]</scope>
    <source>
        <strain evidence="2 3">MB</strain>
    </source>
</reference>
<dbReference type="RefSeq" id="WP_058292957.1">
    <property type="nucleotide sequence ID" value="NZ_JGYD01000029.1"/>
</dbReference>
<accession>A0A0V8LWZ9</accession>
<evidence type="ECO:0000313" key="3">
    <source>
        <dbReference type="Proteomes" id="UP000053577"/>
    </source>
</evidence>
<keyword evidence="1" id="KW-0175">Coiled coil</keyword>
<dbReference type="InterPro" id="IPR007793">
    <property type="entry name" value="DivIVA_fam"/>
</dbReference>
<dbReference type="PATRIC" id="fig|61435.5.peg.1614"/>
<evidence type="ECO:0000256" key="1">
    <source>
        <dbReference type="SAM" id="Coils"/>
    </source>
</evidence>
<sequence>MAGNNPNIFTINDHEFNIIQKGLDPEQVKVFIEKLLEENSRYTVELARMKEQAEHLDSLKKLADTTVIEADKLAARLKEEAVAKAKAESDSLIAEAEEKARKVYEQIYRQLNTLKQQVNSLDKDFDFKSEGAAVTAEPVMTAQLKETPVREQSDFMAKAVDTSDILESDTRELIIRDREIELEILPPVDAVKITKIMDQLENASEVEVVELIPRPNHPVIIVYENKPNSLLDVLKKLSMVGKVNEIPASPNGSGIVRRKYEISLAANAVK</sequence>
<name>A0A0V8LWZ9_9CHLR</name>
<dbReference type="Proteomes" id="UP000053577">
    <property type="component" value="Unassembled WGS sequence"/>
</dbReference>
<protein>
    <submittedName>
        <fullName evidence="2">Uncharacterized protein</fullName>
    </submittedName>
</protein>
<dbReference type="Pfam" id="PF05103">
    <property type="entry name" value="DivIVA"/>
    <property type="match status" value="1"/>
</dbReference>
<feature type="coiled-coil region" evidence="1">
    <location>
        <begin position="82"/>
        <end position="124"/>
    </location>
</feature>
<organism evidence="2 3">
    <name type="scientific">Dehalococcoides mccartyi</name>
    <dbReference type="NCBI Taxonomy" id="61435"/>
    <lineage>
        <taxon>Bacteria</taxon>
        <taxon>Bacillati</taxon>
        <taxon>Chloroflexota</taxon>
        <taxon>Dehalococcoidia</taxon>
        <taxon>Dehalococcoidales</taxon>
        <taxon>Dehalococcoidaceae</taxon>
        <taxon>Dehalococcoides</taxon>
    </lineage>
</organism>
<dbReference type="EMBL" id="JGYD01000029">
    <property type="protein sequence ID" value="KSV16059.1"/>
    <property type="molecule type" value="Genomic_DNA"/>
</dbReference>
<dbReference type="AlphaFoldDB" id="A0A0V8LWZ9"/>
<dbReference type="OrthoDB" id="166532at2"/>